<evidence type="ECO:0000313" key="2">
    <source>
        <dbReference type="EMBL" id="ADB34697.1"/>
    </source>
</evidence>
<gene>
    <name evidence="2" type="ordered locus">Kfla_5691</name>
</gene>
<dbReference type="AlphaFoldDB" id="D2PPA1"/>
<dbReference type="Pfam" id="PF07883">
    <property type="entry name" value="Cupin_2"/>
    <property type="match status" value="1"/>
</dbReference>
<dbReference type="Proteomes" id="UP000007967">
    <property type="component" value="Chromosome"/>
</dbReference>
<dbReference type="STRING" id="479435.Kfla_5691"/>
<dbReference type="KEGG" id="kfl:Kfla_5691"/>
<dbReference type="InterPro" id="IPR014710">
    <property type="entry name" value="RmlC-like_jellyroll"/>
</dbReference>
<name>D2PPA1_KRIFD</name>
<dbReference type="HOGENOM" id="CLU_103066_2_0_11"/>
<accession>D2PPA1</accession>
<dbReference type="PANTHER" id="PTHR36440:SF1">
    <property type="entry name" value="PUTATIVE (AFU_ORTHOLOGUE AFUA_8G07350)-RELATED"/>
    <property type="match status" value="1"/>
</dbReference>
<reference evidence="3" key="1">
    <citation type="submission" date="2009-09" db="EMBL/GenBank/DDBJ databases">
        <title>The complete genome of Kribbella flavida DSM 17836.</title>
        <authorList>
            <consortium name="US DOE Joint Genome Institute (JGI-PGF)"/>
            <person name="Lucas S."/>
            <person name="Copeland A."/>
            <person name="Lapidus A."/>
            <person name="Glavina del Rio T."/>
            <person name="Dalin E."/>
            <person name="Tice H."/>
            <person name="Bruce D."/>
            <person name="Goodwin L."/>
            <person name="Pitluck S."/>
            <person name="Kyrpides N."/>
            <person name="Mavromatis K."/>
            <person name="Ivanova N."/>
            <person name="Saunders E."/>
            <person name="Brettin T."/>
            <person name="Detter J.C."/>
            <person name="Han C."/>
            <person name="Larimer F."/>
            <person name="Land M."/>
            <person name="Hauser L."/>
            <person name="Markowitz V."/>
            <person name="Cheng J.-F."/>
            <person name="Hugenholtz P."/>
            <person name="Woyke T."/>
            <person name="Wu D."/>
            <person name="Pukall R."/>
            <person name="Klenk H.-P."/>
            <person name="Eisen J.A."/>
        </authorList>
    </citation>
    <scope>NUCLEOTIDE SEQUENCE [LARGE SCALE GENOMIC DNA]</scope>
    <source>
        <strain evidence="3">DSM 17836 / JCM 10339 / NBRC 14399</strain>
    </source>
</reference>
<organism evidence="2 3">
    <name type="scientific">Kribbella flavida (strain DSM 17836 / JCM 10339 / NBRC 14399)</name>
    <dbReference type="NCBI Taxonomy" id="479435"/>
    <lineage>
        <taxon>Bacteria</taxon>
        <taxon>Bacillati</taxon>
        <taxon>Actinomycetota</taxon>
        <taxon>Actinomycetes</taxon>
        <taxon>Propionibacteriales</taxon>
        <taxon>Kribbellaceae</taxon>
        <taxon>Kribbella</taxon>
    </lineage>
</organism>
<dbReference type="InterPro" id="IPR013096">
    <property type="entry name" value="Cupin_2"/>
</dbReference>
<reference evidence="2 3" key="2">
    <citation type="journal article" date="2010" name="Stand. Genomic Sci.">
        <title>Complete genome sequence of Kribbella flavida type strain (IFO 14399).</title>
        <authorList>
            <person name="Pukall R."/>
            <person name="Lapidus A."/>
            <person name="Glavina Del Rio T."/>
            <person name="Copeland A."/>
            <person name="Tice H."/>
            <person name="Cheng J.-F."/>
            <person name="Lucas S."/>
            <person name="Chen F."/>
            <person name="Nolan M."/>
            <person name="LaButti K."/>
            <person name="Pati A."/>
            <person name="Ivanova N."/>
            <person name="Mavrommatis K."/>
            <person name="Mikhailova N."/>
            <person name="Pitluck S."/>
            <person name="Bruce D."/>
            <person name="Goodwin L."/>
            <person name="Land M."/>
            <person name="Hauser L."/>
            <person name="Chang Y.-J."/>
            <person name="Jeffries C.D."/>
            <person name="Chen A."/>
            <person name="Palaniappan K."/>
            <person name="Chain P."/>
            <person name="Rohde M."/>
            <person name="Goeker M."/>
            <person name="Bristow J."/>
            <person name="Eisen J.A."/>
            <person name="Markowitz V."/>
            <person name="Hugenholtz P."/>
            <person name="Kyrpides N.C."/>
            <person name="Klenk H.-P."/>
            <person name="Brettin T."/>
        </authorList>
    </citation>
    <scope>NUCLEOTIDE SEQUENCE [LARGE SCALE GENOMIC DNA]</scope>
    <source>
        <strain evidence="3">DSM 17836 / JCM 10339 / NBRC 14399</strain>
    </source>
</reference>
<feature type="domain" description="Cupin type-2" evidence="1">
    <location>
        <begin position="55"/>
        <end position="123"/>
    </location>
</feature>
<dbReference type="InterPro" id="IPR011051">
    <property type="entry name" value="RmlC_Cupin_sf"/>
</dbReference>
<dbReference type="EMBL" id="CP001736">
    <property type="protein sequence ID" value="ADB34697.1"/>
    <property type="molecule type" value="Genomic_DNA"/>
</dbReference>
<dbReference type="PANTHER" id="PTHR36440">
    <property type="entry name" value="PUTATIVE (AFU_ORTHOLOGUE AFUA_8G07350)-RELATED"/>
    <property type="match status" value="1"/>
</dbReference>
<keyword evidence="3" id="KW-1185">Reference proteome</keyword>
<proteinExistence type="predicted"/>
<dbReference type="eggNOG" id="COG0662">
    <property type="taxonomic scope" value="Bacteria"/>
</dbReference>
<evidence type="ECO:0000313" key="3">
    <source>
        <dbReference type="Proteomes" id="UP000007967"/>
    </source>
</evidence>
<evidence type="ECO:0000259" key="1">
    <source>
        <dbReference type="Pfam" id="PF07883"/>
    </source>
</evidence>
<protein>
    <submittedName>
        <fullName evidence="2">Cupin 2 conserved barrel domain protein</fullName>
    </submittedName>
</protein>
<dbReference type="Gene3D" id="2.60.120.10">
    <property type="entry name" value="Jelly Rolls"/>
    <property type="match status" value="1"/>
</dbReference>
<dbReference type="InterPro" id="IPR053146">
    <property type="entry name" value="QDO-like"/>
</dbReference>
<sequence>MAAPVAAYAAPVTSFPDIVIGRPGADDVLDLPFGIFTVRISGDQTAGALSVVDSILAPGAVGAAPHIHHGHEEYFLITAGEVTFETADGVLTVGAGGAVSVPRGRPHGYRNTSTEPARLTTVFTPAGYENYFRAVAEASASGEEITPELLAALRAPHRTTSSPLDLPPHRPSGG</sequence>
<dbReference type="SUPFAM" id="SSF51182">
    <property type="entry name" value="RmlC-like cupins"/>
    <property type="match status" value="1"/>
</dbReference>